<gene>
    <name evidence="1" type="ORF">ANCCAN_26901</name>
</gene>
<keyword evidence="2" id="KW-1185">Reference proteome</keyword>
<reference evidence="1 2" key="1">
    <citation type="submission" date="2014-10" db="EMBL/GenBank/DDBJ databases">
        <title>Draft genome of the hookworm Ancylostoma caninum.</title>
        <authorList>
            <person name="Mitreva M."/>
        </authorList>
    </citation>
    <scope>NUCLEOTIDE SEQUENCE [LARGE SCALE GENOMIC DNA]</scope>
    <source>
        <strain evidence="1 2">Baltimore</strain>
    </source>
</reference>
<organism evidence="1 2">
    <name type="scientific">Ancylostoma caninum</name>
    <name type="common">Dog hookworm</name>
    <dbReference type="NCBI Taxonomy" id="29170"/>
    <lineage>
        <taxon>Eukaryota</taxon>
        <taxon>Metazoa</taxon>
        <taxon>Ecdysozoa</taxon>
        <taxon>Nematoda</taxon>
        <taxon>Chromadorea</taxon>
        <taxon>Rhabditida</taxon>
        <taxon>Rhabditina</taxon>
        <taxon>Rhabditomorpha</taxon>
        <taxon>Strongyloidea</taxon>
        <taxon>Ancylostomatidae</taxon>
        <taxon>Ancylostomatinae</taxon>
        <taxon>Ancylostoma</taxon>
    </lineage>
</organism>
<dbReference type="AlphaFoldDB" id="A0A368F5F2"/>
<comment type="caution">
    <text evidence="1">The sequence shown here is derived from an EMBL/GenBank/DDBJ whole genome shotgun (WGS) entry which is preliminary data.</text>
</comment>
<dbReference type="Proteomes" id="UP000252519">
    <property type="component" value="Unassembled WGS sequence"/>
</dbReference>
<name>A0A368F5F2_ANCCA</name>
<proteinExistence type="predicted"/>
<sequence length="82" mass="9374">MPTARLKSVYLSAIHQLVYVSRITTGRTENACHKETALLQSMDKLPNPAMSTNLSLHNRLKHHQARAVMLMNLSHPHYITRK</sequence>
<evidence type="ECO:0000313" key="1">
    <source>
        <dbReference type="EMBL" id="RCN27364.1"/>
    </source>
</evidence>
<accession>A0A368F5F2</accession>
<dbReference type="EMBL" id="JOJR01004298">
    <property type="protein sequence ID" value="RCN27364.1"/>
    <property type="molecule type" value="Genomic_DNA"/>
</dbReference>
<evidence type="ECO:0000313" key="2">
    <source>
        <dbReference type="Proteomes" id="UP000252519"/>
    </source>
</evidence>
<protein>
    <submittedName>
        <fullName evidence="1">Uncharacterized protein</fullName>
    </submittedName>
</protein>